<dbReference type="EMBL" id="JAKELL010000050">
    <property type="protein sequence ID" value="KAH8987004.1"/>
    <property type="molecule type" value="Genomic_DNA"/>
</dbReference>
<accession>A0AAD4Q8K7</accession>
<reference evidence="2" key="1">
    <citation type="submission" date="2022-01" db="EMBL/GenBank/DDBJ databases">
        <title>Comparative genomics reveals a dynamic genome evolution in the ectomycorrhizal milk-cap (Lactarius) mushrooms.</title>
        <authorList>
            <consortium name="DOE Joint Genome Institute"/>
            <person name="Lebreton A."/>
            <person name="Tang N."/>
            <person name="Kuo A."/>
            <person name="LaButti K."/>
            <person name="Drula E."/>
            <person name="Barry K."/>
            <person name="Clum A."/>
            <person name="Lipzen A."/>
            <person name="Mousain D."/>
            <person name="Ng V."/>
            <person name="Wang R."/>
            <person name="Wang X."/>
            <person name="Dai Y."/>
            <person name="Henrissat B."/>
            <person name="Grigoriev I.V."/>
            <person name="Guerin-Laguette A."/>
            <person name="Yu F."/>
            <person name="Martin F.M."/>
        </authorList>
    </citation>
    <scope>NUCLEOTIDE SEQUENCE</scope>
    <source>
        <strain evidence="2">QP</strain>
    </source>
</reference>
<keyword evidence="3" id="KW-1185">Reference proteome</keyword>
<feature type="domain" description="F-box" evidence="1">
    <location>
        <begin position="53"/>
        <end position="115"/>
    </location>
</feature>
<evidence type="ECO:0000259" key="1">
    <source>
        <dbReference type="Pfam" id="PF12937"/>
    </source>
</evidence>
<dbReference type="InterPro" id="IPR001810">
    <property type="entry name" value="F-box_dom"/>
</dbReference>
<comment type="caution">
    <text evidence="2">The sequence shown here is derived from an EMBL/GenBank/DDBJ whole genome shotgun (WGS) entry which is preliminary data.</text>
</comment>
<evidence type="ECO:0000313" key="3">
    <source>
        <dbReference type="Proteomes" id="UP001201163"/>
    </source>
</evidence>
<dbReference type="Proteomes" id="UP001201163">
    <property type="component" value="Unassembled WGS sequence"/>
</dbReference>
<organism evidence="2 3">
    <name type="scientific">Lactarius akahatsu</name>
    <dbReference type="NCBI Taxonomy" id="416441"/>
    <lineage>
        <taxon>Eukaryota</taxon>
        <taxon>Fungi</taxon>
        <taxon>Dikarya</taxon>
        <taxon>Basidiomycota</taxon>
        <taxon>Agaricomycotina</taxon>
        <taxon>Agaricomycetes</taxon>
        <taxon>Russulales</taxon>
        <taxon>Russulaceae</taxon>
        <taxon>Lactarius</taxon>
    </lineage>
</organism>
<dbReference type="Gene3D" id="1.20.1280.50">
    <property type="match status" value="1"/>
</dbReference>
<dbReference type="Pfam" id="PF12937">
    <property type="entry name" value="F-box-like"/>
    <property type="match status" value="1"/>
</dbReference>
<sequence length="651" mass="72913">MKFVSILKKSTLWTKTPISQTRALDRAGGPSQSSLLPTGTVTVSLNSNNPAIALPTEILHAIFLRTVRVSDLRVELFGTTASHLYPPSWISITQVCRRWRYVALGLKELWTTITLDLSPKWIIAFLQRSSYAPTQICIDVAPWSPLKKPLEIRPVGAKRRPARQALMKLPIITVDEILSHALYIESLHLCGKATDVVQALMPLDRRGPLASLSIHLSGGLMNFSRSDHGNGPEETHLILPDTFLGGGAPQLRSLHTHNGLHVIFPSCVLGALSEFTVSHSFNARHLFTALRQMPQLEALTIRPARQYFFLSSTSEVIAPLHLNNLKLLVFVDSCLELLVSFLSCLSAPASLRRHLKLTLDGFRFDHRLWRRFSSLMCATIAAVPDPPHGIHFRHEHHGTRVRIWAIPSEQGLPPSPWPRLDDLYSLEIRYPGPGYRMPWNPTADYNASSFRYLQQFCAPLGGSSVQELLIDCEMGLNITIVPKFPQLCWRALFSGFPSLRTLRFGVGVTELLASASKAISLDGKDPHADVLPSSLQRVIVDRCEFSTRTLWKWIHYASALPSGADYSDLREDVLALLSERRQKSADANPVEDATKALLIFLLRCGSRDDSALKFALVECKWDDPDWLEILRLLLRSLDLDYDVILETTSED</sequence>
<evidence type="ECO:0000313" key="2">
    <source>
        <dbReference type="EMBL" id="KAH8987004.1"/>
    </source>
</evidence>
<name>A0AAD4Q8K7_9AGAM</name>
<protein>
    <recommendedName>
        <fullName evidence="1">F-box domain-containing protein</fullName>
    </recommendedName>
</protein>
<gene>
    <name evidence="2" type="ORF">EDB92DRAFT_1877108</name>
</gene>
<proteinExistence type="predicted"/>
<dbReference type="AlphaFoldDB" id="A0AAD4Q8K7"/>